<dbReference type="InterPro" id="IPR050194">
    <property type="entry name" value="Glycosyltransferase_grp1"/>
</dbReference>
<feature type="domain" description="Glycosyltransferase subfamily 4-like N-terminal" evidence="2">
    <location>
        <begin position="454"/>
        <end position="623"/>
    </location>
</feature>
<evidence type="ECO:0000259" key="1">
    <source>
        <dbReference type="Pfam" id="PF00534"/>
    </source>
</evidence>
<dbReference type="PANTHER" id="PTHR45947:SF3">
    <property type="entry name" value="SULFOQUINOVOSYL TRANSFERASE SQD2"/>
    <property type="match status" value="1"/>
</dbReference>
<dbReference type="PANTHER" id="PTHR45947">
    <property type="entry name" value="SULFOQUINOVOSYL TRANSFERASE SQD2"/>
    <property type="match status" value="1"/>
</dbReference>
<dbReference type="Pfam" id="PF00534">
    <property type="entry name" value="Glycos_transf_1"/>
    <property type="match status" value="1"/>
</dbReference>
<dbReference type="InterPro" id="IPR001296">
    <property type="entry name" value="Glyco_trans_1"/>
</dbReference>
<dbReference type="SUPFAM" id="SSF53756">
    <property type="entry name" value="UDP-Glycosyltransferase/glycogen phosphorylase"/>
    <property type="match status" value="1"/>
</dbReference>
<dbReference type="AlphaFoldDB" id="A0A850T385"/>
<sequence length="829" mass="94223">MMKIDLHVHSKFSKRPSQWVLQKISCPESFTEPMLVYNTVKAKGMSLVTISDHNTIDGALEIAHLPDTYISEEITSYFPEDGCKVHVLAQNITEAQHDEIRKIRKNIFDLVAYLHDEKIVNIIAHPLYAVNDRLTINHFEQMLLLFKNFELNGARNDKQNQILTQVLKQLTPMDIERLSNIYDYQPLFDTPWEKNFTGGSDDHSGLNIARTCTAVDNATDLDDFMAGILNGKSRAVSDPSTPQTMAHNLYGIAYQFYRNRFNLERHTCKDQLLKFLDHSLMPVSNVNNGLMSRVYTFLSKRKNGREDSKSCSMKDLIRKETERLFAENPDLMNIARTQANKVNRGASLEKQEAHREKLWFDFVNQLSNKVLSHTGDFLLGQASGANLFNIFQTIGSVGGLYSLLAPYFVAFVHFAKDNEMNTTVLNRFAKYKNGMQAPKSRVQLGHFTDTFYDVNGVAQTLQQQVQAALKNDKHLTIITCDARAGKTGHGVKNFTPMGVYEIPEYTEQKLYYPPFLEMLDYCYHQGFTHIHSATPGPIGLAALAIAKILKLPLTATYHTQFPQYAQYLTGDDFIEDLTWKFMIWYYDQMDQIYVSSQNSFEELTERGIKAEKIRIMPRGINTEVFHPSNRCDILTSEYRVNEDALKFLYVGRVSKEKNLPLLVDAFKTLCAASDKVHLTVVGDGPYADEMKEMLKEYPVTFTGYLSGEPLCRVYASADLFVFPSATDTFGNVVLEAQASGLPVIVSDLGGPCENMLDRETGIIVKSDDGGALLSAMQELVINPWLRSQMSKRARAYMEDRSFENAFIQSWEFYKEMDTPASMEKFSKAV</sequence>
<evidence type="ECO:0000259" key="2">
    <source>
        <dbReference type="Pfam" id="PF13439"/>
    </source>
</evidence>
<evidence type="ECO:0000313" key="3">
    <source>
        <dbReference type="EMBL" id="NWH05561.1"/>
    </source>
</evidence>
<dbReference type="SUPFAM" id="SSF89550">
    <property type="entry name" value="PHP domain-like"/>
    <property type="match status" value="1"/>
</dbReference>
<protein>
    <submittedName>
        <fullName evidence="3">Glycosyltransferase</fullName>
    </submittedName>
</protein>
<comment type="caution">
    <text evidence="3">The sequence shown here is derived from an EMBL/GenBank/DDBJ whole genome shotgun (WGS) entry which is preliminary data.</text>
</comment>
<dbReference type="Proteomes" id="UP000553343">
    <property type="component" value="Unassembled WGS sequence"/>
</dbReference>
<keyword evidence="3" id="KW-0808">Transferase</keyword>
<dbReference type="Pfam" id="PF13439">
    <property type="entry name" value="Glyco_transf_4"/>
    <property type="match status" value="1"/>
</dbReference>
<dbReference type="CDD" id="cd03814">
    <property type="entry name" value="GT4-like"/>
    <property type="match status" value="1"/>
</dbReference>
<keyword evidence="4" id="KW-1185">Reference proteome</keyword>
<feature type="domain" description="Glycosyl transferase family 1" evidence="1">
    <location>
        <begin position="638"/>
        <end position="794"/>
    </location>
</feature>
<gene>
    <name evidence="3" type="ORF">HXW94_11275</name>
</gene>
<proteinExistence type="predicted"/>
<dbReference type="RefSeq" id="WP_178367017.1">
    <property type="nucleotide sequence ID" value="NZ_JACADJ010000038.1"/>
</dbReference>
<dbReference type="GO" id="GO:0016758">
    <property type="term" value="F:hexosyltransferase activity"/>
    <property type="evidence" value="ECO:0007669"/>
    <property type="project" value="TreeGrafter"/>
</dbReference>
<accession>A0A850T385</accession>
<organism evidence="3 4">
    <name type="scientific">Desulfobacter latus</name>
    <dbReference type="NCBI Taxonomy" id="2292"/>
    <lineage>
        <taxon>Bacteria</taxon>
        <taxon>Pseudomonadati</taxon>
        <taxon>Thermodesulfobacteriota</taxon>
        <taxon>Desulfobacteria</taxon>
        <taxon>Desulfobacterales</taxon>
        <taxon>Desulfobacteraceae</taxon>
        <taxon>Desulfobacter</taxon>
    </lineage>
</organism>
<dbReference type="InterPro" id="IPR028098">
    <property type="entry name" value="Glyco_trans_4-like_N"/>
</dbReference>
<dbReference type="Gene3D" id="3.40.50.2000">
    <property type="entry name" value="Glycogen Phosphorylase B"/>
    <property type="match status" value="2"/>
</dbReference>
<dbReference type="InterPro" id="IPR016195">
    <property type="entry name" value="Pol/histidinol_Pase-like"/>
</dbReference>
<evidence type="ECO:0000313" key="4">
    <source>
        <dbReference type="Proteomes" id="UP000553343"/>
    </source>
</evidence>
<name>A0A850T385_9BACT</name>
<dbReference type="EMBL" id="JACADJ010000038">
    <property type="protein sequence ID" value="NWH05561.1"/>
    <property type="molecule type" value="Genomic_DNA"/>
</dbReference>
<reference evidence="3 4" key="1">
    <citation type="submission" date="2020-06" db="EMBL/GenBank/DDBJ databases">
        <title>High-quality draft genome of sulfate reducer Desulfobacter latus type strain AcrS2 isolated from marine sediment.</title>
        <authorList>
            <person name="Hoppe M."/>
            <person name="Larsen C.K."/>
            <person name="Marshall I.P.G."/>
            <person name="Schramm A."/>
            <person name="Marietou A.G."/>
        </authorList>
    </citation>
    <scope>NUCLEOTIDE SEQUENCE [LARGE SCALE GENOMIC DNA]</scope>
    <source>
        <strain evidence="3 4">AcRS2</strain>
    </source>
</reference>
<dbReference type="Gene3D" id="3.20.20.140">
    <property type="entry name" value="Metal-dependent hydrolases"/>
    <property type="match status" value="1"/>
</dbReference>